<keyword evidence="14" id="KW-0325">Glycoprotein</keyword>
<dbReference type="FunFam" id="3.10.100.10:FF:000081">
    <property type="entry name" value="FRAS1 related extracellular matrix 1"/>
    <property type="match status" value="1"/>
</dbReference>
<evidence type="ECO:0000256" key="12">
    <source>
        <dbReference type="ARBA" id="ARBA00022889"/>
    </source>
</evidence>
<comment type="similarity">
    <text evidence="2">Belongs to the FRAS1 family.</text>
</comment>
<name>A0A401PA84_SCYTO</name>
<dbReference type="Gene3D" id="2.60.40.2030">
    <property type="match status" value="1"/>
</dbReference>
<evidence type="ECO:0000256" key="13">
    <source>
        <dbReference type="ARBA" id="ARBA00023157"/>
    </source>
</evidence>
<dbReference type="Proteomes" id="UP000288216">
    <property type="component" value="Unassembled WGS sequence"/>
</dbReference>
<reference evidence="21 22" key="1">
    <citation type="journal article" date="2018" name="Nat. Ecol. Evol.">
        <title>Shark genomes provide insights into elasmobranch evolution and the origin of vertebrates.</title>
        <authorList>
            <person name="Hara Y"/>
            <person name="Yamaguchi K"/>
            <person name="Onimaru K"/>
            <person name="Kadota M"/>
            <person name="Koyanagi M"/>
            <person name="Keeley SD"/>
            <person name="Tatsumi K"/>
            <person name="Tanaka K"/>
            <person name="Motone F"/>
            <person name="Kageyama Y"/>
            <person name="Nozu R"/>
            <person name="Adachi N"/>
            <person name="Nishimura O"/>
            <person name="Nakagawa R"/>
            <person name="Tanegashima C"/>
            <person name="Kiyatake I"/>
            <person name="Matsumoto R"/>
            <person name="Murakumo K"/>
            <person name="Nishida K"/>
            <person name="Terakita A"/>
            <person name="Kuratani S"/>
            <person name="Sato K"/>
            <person name="Hyodo S Kuraku.S."/>
        </authorList>
    </citation>
    <scope>NUCLEOTIDE SEQUENCE [LARGE SCALE GENOMIC DNA]</scope>
</reference>
<keyword evidence="7" id="KW-0732">Signal</keyword>
<dbReference type="GO" id="GO:0007154">
    <property type="term" value="P:cell communication"/>
    <property type="evidence" value="ECO:0007669"/>
    <property type="project" value="InterPro"/>
</dbReference>
<evidence type="ECO:0000256" key="9">
    <source>
        <dbReference type="ARBA" id="ARBA00022737"/>
    </source>
</evidence>
<feature type="repeat" description="CSPG" evidence="19">
    <location>
        <begin position="476"/>
        <end position="566"/>
    </location>
</feature>
<dbReference type="EMBL" id="BFAA01004657">
    <property type="protein sequence ID" value="GCB70046.1"/>
    <property type="molecule type" value="Genomic_DNA"/>
</dbReference>
<keyword evidence="11" id="KW-0084">Basement membrane</keyword>
<dbReference type="SUPFAM" id="SSF56436">
    <property type="entry name" value="C-type lectin-like"/>
    <property type="match status" value="1"/>
</dbReference>
<dbReference type="GO" id="GO:0005604">
    <property type="term" value="C:basement membrane"/>
    <property type="evidence" value="ECO:0007669"/>
    <property type="project" value="UniProtKB-SubCell"/>
</dbReference>
<keyword evidence="3" id="KW-0217">Developmental protein</keyword>
<evidence type="ECO:0000256" key="2">
    <source>
        <dbReference type="ARBA" id="ARBA00005529"/>
    </source>
</evidence>
<feature type="non-terminal residue" evidence="21">
    <location>
        <position position="1"/>
    </location>
</feature>
<organism evidence="21 22">
    <name type="scientific">Scyliorhinus torazame</name>
    <name type="common">Cloudy catshark</name>
    <name type="synonym">Catulus torazame</name>
    <dbReference type="NCBI Taxonomy" id="75743"/>
    <lineage>
        <taxon>Eukaryota</taxon>
        <taxon>Metazoa</taxon>
        <taxon>Chordata</taxon>
        <taxon>Craniata</taxon>
        <taxon>Vertebrata</taxon>
        <taxon>Chondrichthyes</taxon>
        <taxon>Elasmobranchii</taxon>
        <taxon>Galeomorphii</taxon>
        <taxon>Galeoidea</taxon>
        <taxon>Carcharhiniformes</taxon>
        <taxon>Scyliorhinidae</taxon>
        <taxon>Scyliorhinus</taxon>
    </lineage>
</organism>
<comment type="function">
    <text evidence="15">Extracellular matrix protein that plays a role in epidermal differentiation and is required for epidermal adhesion during embryonic development.</text>
</comment>
<evidence type="ECO:0000259" key="20">
    <source>
        <dbReference type="PROSITE" id="PS50041"/>
    </source>
</evidence>
<dbReference type="PROSITE" id="PS50041">
    <property type="entry name" value="C_TYPE_LECTIN_2"/>
    <property type="match status" value="1"/>
</dbReference>
<keyword evidence="4" id="KW-0964">Secreted</keyword>
<comment type="subcellular location">
    <subcellularLocation>
        <location evidence="1">Secreted</location>
        <location evidence="1">Extracellular space</location>
        <location evidence="1">Extracellular matrix</location>
        <location evidence="1">Basement membrane</location>
    </subcellularLocation>
</comment>
<comment type="subunit">
    <text evidence="16">Interacts with FREM2.</text>
</comment>
<keyword evidence="5" id="KW-0272">Extracellular matrix</keyword>
<feature type="domain" description="C-type lectin" evidence="20">
    <location>
        <begin position="994"/>
        <end position="1102"/>
    </location>
</feature>
<dbReference type="InterPro" id="IPR003644">
    <property type="entry name" value="Calx_beta"/>
</dbReference>
<keyword evidence="6" id="KW-0479">Metal-binding</keyword>
<evidence type="ECO:0000256" key="3">
    <source>
        <dbReference type="ARBA" id="ARBA00022473"/>
    </source>
</evidence>
<proteinExistence type="inferred from homology"/>
<evidence type="ECO:0000256" key="17">
    <source>
        <dbReference type="ARBA" id="ARBA00074560"/>
    </source>
</evidence>
<dbReference type="InterPro" id="IPR016186">
    <property type="entry name" value="C-type_lectin-like/link_sf"/>
</dbReference>
<keyword evidence="8" id="KW-0430">Lectin</keyword>
<dbReference type="InterPro" id="IPR001304">
    <property type="entry name" value="C-type_lectin-like"/>
</dbReference>
<evidence type="ECO:0000256" key="19">
    <source>
        <dbReference type="PROSITE-ProRule" id="PRU01201"/>
    </source>
</evidence>
<protein>
    <recommendedName>
        <fullName evidence="17">FRAS1-related extracellular matrix protein 1</fullName>
    </recommendedName>
    <alternativeName>
        <fullName evidence="18">Protein QBRICK</fullName>
    </alternativeName>
</protein>
<evidence type="ECO:0000256" key="4">
    <source>
        <dbReference type="ARBA" id="ARBA00022525"/>
    </source>
</evidence>
<dbReference type="GO" id="GO:0007155">
    <property type="term" value="P:cell adhesion"/>
    <property type="evidence" value="ECO:0007669"/>
    <property type="project" value="UniProtKB-KW"/>
</dbReference>
<dbReference type="GO" id="GO:0009653">
    <property type="term" value="P:anatomical structure morphogenesis"/>
    <property type="evidence" value="ECO:0007669"/>
    <property type="project" value="TreeGrafter"/>
</dbReference>
<gene>
    <name evidence="21" type="ORF">scyTo_0010688</name>
</gene>
<evidence type="ECO:0000256" key="7">
    <source>
        <dbReference type="ARBA" id="ARBA00022729"/>
    </source>
</evidence>
<dbReference type="CDD" id="cd00037">
    <property type="entry name" value="CLECT"/>
    <property type="match status" value="1"/>
</dbReference>
<evidence type="ECO:0000256" key="1">
    <source>
        <dbReference type="ARBA" id="ARBA00004302"/>
    </source>
</evidence>
<dbReference type="AlphaFoldDB" id="A0A401PA84"/>
<sequence>GETFIVEEGSSAAITVDHLCAIDPDTDIDELTFVLWSPPQFGYVENTLPSPGYEKSNMGISIDSFDLKHMKDLHINYVQSRHQQIEPTVDQFMLYVTDGEHQSMEVAFYVIIRPTNDEAPSFLARNITVSEGHMRELDPSIINVVDLDVPSDSLMFTISQQPYHGMIMNGMYGNNVVQYKRLIHSHDKLTVLDFTMDQLKHGMKLMYVHDDSETMTDSFAIQLSDGKHQVCKVISVTILPLNDEPPLLSRNNGLKVEIGDSRIISSVVLEAEDKDTPRQHVYYVMDSAPKQGVLQLKESNDWLPLNSGMNCSQDDIDMNRLRYVHTGAIGSKGQDSFHFRLSDGDNRSSMHCFQISIQNIEKGEIAILLKPLTIVKGDRGTLTTAVLLASDGTNKPEELLYVITEPPKYGQVEYINYPGVAITSFSQIDVAAQTVSYTHKSKAAATRDLLRFIVSNGMSTRNGSLEIIIENIDRILPTLSNNKGIRLVEGSMKSISPEVLQISDTDTPPQNLTYIIAQHPQFGQLYHRGIVLHHHNFTQLDVDNMDVAYKHDGGDSQIDRFTFIVTDMTNNGFLVNGKLQSEPSVFTIEVDHVDKAAPRIVYLQCPSKVEILKNGKYGIYISSLDLKASDSNSEDEELIFHILHAPRFGYLENITNGGFIHNQFTQKDLNSRRIIYIIRSSTEVTTDSLEFQVSDSTGNSAVPQTLDLKWSHIEMVESEYQVCEDVGLFSVKVLRTGYSMDSSFIGIKVNSISASVGRDFTHSSANLIQFDPGVSVKNWNIIINNDGLEENEEMFEVLLASPVNAVLGAKTKTLIKIIDARGDRCSLKVSNERTEENAPVKVLRVKLTSDSTALPNLKSGPRQLGEMPVTNLHEKVKQPQVDVLQEFRLKPLPKKKLRVTGNRKMIHPSSTFRNGTDLIFMYHGLIPLKVEDENTPSMSNKRAKILVTSHGQQYFPDKTELPQTAKVMTVPVSQHIPGKQAISARKCPFGWTYHDNRCYYLSTKHKATWTAAARACKEMHQGNLVSVVSKQNMEWLWDFSGRRPFWIGLSDRISPGKWDWAGGEHVAFTNWKRGPPPALRKKGKNCVLVRRRGKWQVKNCKRGKPHYYMCSVH</sequence>
<dbReference type="OMA" id="DEWHIAV"/>
<dbReference type="InterPro" id="IPR038081">
    <property type="entry name" value="CalX-like_sf"/>
</dbReference>
<evidence type="ECO:0000256" key="15">
    <source>
        <dbReference type="ARBA" id="ARBA00058451"/>
    </source>
</evidence>
<dbReference type="PROSITE" id="PS51854">
    <property type="entry name" value="CSPG"/>
    <property type="match status" value="6"/>
</dbReference>
<keyword evidence="22" id="KW-1185">Reference proteome</keyword>
<evidence type="ECO:0000256" key="5">
    <source>
        <dbReference type="ARBA" id="ARBA00022530"/>
    </source>
</evidence>
<dbReference type="SUPFAM" id="SSF141072">
    <property type="entry name" value="CalX-like"/>
    <property type="match status" value="1"/>
</dbReference>
<dbReference type="GO" id="GO:0030246">
    <property type="term" value="F:carbohydrate binding"/>
    <property type="evidence" value="ECO:0007669"/>
    <property type="project" value="UniProtKB-KW"/>
</dbReference>
<dbReference type="PANTHER" id="PTHR45739:SF7">
    <property type="entry name" value="FRAS1-RELATED EXTRACELLULAR MATRIX PROTEIN 1"/>
    <property type="match status" value="1"/>
</dbReference>
<feature type="repeat" description="CSPG" evidence="19">
    <location>
        <begin position="245"/>
        <end position="342"/>
    </location>
</feature>
<evidence type="ECO:0000256" key="6">
    <source>
        <dbReference type="ARBA" id="ARBA00022723"/>
    </source>
</evidence>
<dbReference type="OrthoDB" id="430044at2759"/>
<keyword evidence="9" id="KW-0677">Repeat</keyword>
<evidence type="ECO:0000256" key="10">
    <source>
        <dbReference type="ARBA" id="ARBA00022837"/>
    </source>
</evidence>
<dbReference type="InterPro" id="IPR016187">
    <property type="entry name" value="CTDL_fold"/>
</dbReference>
<evidence type="ECO:0000313" key="21">
    <source>
        <dbReference type="EMBL" id="GCB70046.1"/>
    </source>
</evidence>
<evidence type="ECO:0000256" key="16">
    <source>
        <dbReference type="ARBA" id="ARBA00065340"/>
    </source>
</evidence>
<evidence type="ECO:0000256" key="14">
    <source>
        <dbReference type="ARBA" id="ARBA00023180"/>
    </source>
</evidence>
<feature type="repeat" description="CSPG" evidence="19">
    <location>
        <begin position="598"/>
        <end position="694"/>
    </location>
</feature>
<evidence type="ECO:0000256" key="8">
    <source>
        <dbReference type="ARBA" id="ARBA00022734"/>
    </source>
</evidence>
<feature type="repeat" description="CSPG" evidence="19">
    <location>
        <begin position="1"/>
        <end position="97"/>
    </location>
</feature>
<dbReference type="InterPro" id="IPR039005">
    <property type="entry name" value="CSPG_rpt"/>
</dbReference>
<dbReference type="InterPro" id="IPR051561">
    <property type="entry name" value="FRAS1_ECM"/>
</dbReference>
<keyword evidence="10" id="KW-0106">Calcium</keyword>
<evidence type="ECO:0000313" key="22">
    <source>
        <dbReference type="Proteomes" id="UP000288216"/>
    </source>
</evidence>
<dbReference type="GO" id="GO:0016020">
    <property type="term" value="C:membrane"/>
    <property type="evidence" value="ECO:0007669"/>
    <property type="project" value="InterPro"/>
</dbReference>
<dbReference type="Pfam" id="PF03160">
    <property type="entry name" value="Calx-beta"/>
    <property type="match status" value="1"/>
</dbReference>
<keyword evidence="13" id="KW-1015">Disulfide bond</keyword>
<evidence type="ECO:0000256" key="11">
    <source>
        <dbReference type="ARBA" id="ARBA00022869"/>
    </source>
</evidence>
<keyword evidence="12" id="KW-0130">Cell adhesion</keyword>
<dbReference type="Gene3D" id="3.10.100.10">
    <property type="entry name" value="Mannose-Binding Protein A, subunit A"/>
    <property type="match status" value="1"/>
</dbReference>
<accession>A0A401PA84</accession>
<dbReference type="GO" id="GO:0046872">
    <property type="term" value="F:metal ion binding"/>
    <property type="evidence" value="ECO:0007669"/>
    <property type="project" value="UniProtKB-KW"/>
</dbReference>
<dbReference type="PANTHER" id="PTHR45739">
    <property type="entry name" value="MATRIX PROTEIN, PUTATIVE-RELATED"/>
    <property type="match status" value="1"/>
</dbReference>
<evidence type="ECO:0000256" key="18">
    <source>
        <dbReference type="ARBA" id="ARBA00081243"/>
    </source>
</evidence>
<feature type="repeat" description="CSPG" evidence="19">
    <location>
        <begin position="363"/>
        <end position="455"/>
    </location>
</feature>
<feature type="repeat" description="CSPG" evidence="19">
    <location>
        <begin position="118"/>
        <end position="224"/>
    </location>
</feature>
<dbReference type="SMART" id="SM00034">
    <property type="entry name" value="CLECT"/>
    <property type="match status" value="1"/>
</dbReference>
<dbReference type="Pfam" id="PF16184">
    <property type="entry name" value="Cadherin_3"/>
    <property type="match status" value="6"/>
</dbReference>
<dbReference type="STRING" id="75743.A0A401PA84"/>
<comment type="caution">
    <text evidence="21">The sequence shown here is derived from an EMBL/GenBank/DDBJ whole genome shotgun (WGS) entry which is preliminary data.</text>
</comment>
<dbReference type="Pfam" id="PF00059">
    <property type="entry name" value="Lectin_C"/>
    <property type="match status" value="1"/>
</dbReference>